<dbReference type="GeneID" id="87910551"/>
<evidence type="ECO:0000256" key="5">
    <source>
        <dbReference type="ARBA" id="ARBA00023274"/>
    </source>
</evidence>
<protein>
    <recommendedName>
        <fullName evidence="6">Large ribosomal subunit protein mL49</fullName>
    </recommendedName>
</protein>
<comment type="similarity">
    <text evidence="2">Belongs to the mitochondrion-specific ribosomal protein mL49 family.</text>
</comment>
<evidence type="ECO:0000313" key="8">
    <source>
        <dbReference type="EMBL" id="KAK4652547.1"/>
    </source>
</evidence>
<accession>A0ABR0G9Y8</accession>
<feature type="compositionally biased region" description="Basic and acidic residues" evidence="7">
    <location>
        <begin position="1"/>
        <end position="10"/>
    </location>
</feature>
<evidence type="ECO:0000256" key="1">
    <source>
        <dbReference type="ARBA" id="ARBA00004173"/>
    </source>
</evidence>
<comment type="subcellular location">
    <subcellularLocation>
        <location evidence="1">Mitochondrion</location>
    </subcellularLocation>
</comment>
<keyword evidence="5" id="KW-0687">Ribonucleoprotein</keyword>
<evidence type="ECO:0000313" key="9">
    <source>
        <dbReference type="Proteomes" id="UP001323405"/>
    </source>
</evidence>
<name>A0ABR0G9Y8_9PEZI</name>
<organism evidence="8 9">
    <name type="scientific">Podospora pseudocomata</name>
    <dbReference type="NCBI Taxonomy" id="2093779"/>
    <lineage>
        <taxon>Eukaryota</taxon>
        <taxon>Fungi</taxon>
        <taxon>Dikarya</taxon>
        <taxon>Ascomycota</taxon>
        <taxon>Pezizomycotina</taxon>
        <taxon>Sordariomycetes</taxon>
        <taxon>Sordariomycetidae</taxon>
        <taxon>Sordariales</taxon>
        <taxon>Podosporaceae</taxon>
        <taxon>Podospora</taxon>
    </lineage>
</organism>
<feature type="region of interest" description="Disordered" evidence="7">
    <location>
        <begin position="1"/>
        <end position="24"/>
    </location>
</feature>
<evidence type="ECO:0000256" key="3">
    <source>
        <dbReference type="ARBA" id="ARBA00022980"/>
    </source>
</evidence>
<feature type="compositionally biased region" description="Pro residues" evidence="7">
    <location>
        <begin position="87"/>
        <end position="97"/>
    </location>
</feature>
<sequence>MQQSRRELRDSISTTATCDDDHHHNPVRLTLLNLPTRITTPSVPHQKQQHHNITMLRPTLLPSRLLRQQPTLTPLLRQFLSTAPSQPQKPSPSPPQSLPRQSQKTYFPFVLGRSRTNNYSVYQDAKRGGNFKLTIIKKIEGNRIAFKQELAKALNLSPNDIRVNSLTGHVEVRGHHRSEIVAFLEERGL</sequence>
<dbReference type="Proteomes" id="UP001323405">
    <property type="component" value="Unassembled WGS sequence"/>
</dbReference>
<dbReference type="PANTHER" id="PTHR13477:SF0">
    <property type="entry name" value="LARGE RIBOSOMAL SUBUNIT PROTEIN ML49"/>
    <property type="match status" value="1"/>
</dbReference>
<dbReference type="Gene3D" id="3.30.780.10">
    <property type="entry name" value="SUI1-like domain"/>
    <property type="match status" value="1"/>
</dbReference>
<proteinExistence type="inferred from homology"/>
<keyword evidence="3 8" id="KW-0689">Ribosomal protein</keyword>
<evidence type="ECO:0000256" key="6">
    <source>
        <dbReference type="ARBA" id="ARBA00035191"/>
    </source>
</evidence>
<dbReference type="EMBL" id="JAFFHA010000007">
    <property type="protein sequence ID" value="KAK4652547.1"/>
    <property type="molecule type" value="Genomic_DNA"/>
</dbReference>
<evidence type="ECO:0000256" key="2">
    <source>
        <dbReference type="ARBA" id="ARBA00005677"/>
    </source>
</evidence>
<dbReference type="RefSeq" id="XP_062741522.1">
    <property type="nucleotide sequence ID" value="XM_062890644.1"/>
</dbReference>
<dbReference type="PANTHER" id="PTHR13477">
    <property type="entry name" value="MITOCHONDRIAL 39S RIBOSOMAL PROTEIN L49"/>
    <property type="match status" value="1"/>
</dbReference>
<comment type="caution">
    <text evidence="8">The sequence shown here is derived from an EMBL/GenBank/DDBJ whole genome shotgun (WGS) entry which is preliminary data.</text>
</comment>
<feature type="region of interest" description="Disordered" evidence="7">
    <location>
        <begin position="82"/>
        <end position="102"/>
    </location>
</feature>
<evidence type="ECO:0000256" key="4">
    <source>
        <dbReference type="ARBA" id="ARBA00023128"/>
    </source>
</evidence>
<keyword evidence="9" id="KW-1185">Reference proteome</keyword>
<dbReference type="Pfam" id="PF05046">
    <property type="entry name" value="Img2"/>
    <property type="match status" value="1"/>
</dbReference>
<gene>
    <name evidence="8" type="primary">img2</name>
    <name evidence="8" type="ORF">QC762_502180</name>
</gene>
<dbReference type="InterPro" id="IPR007740">
    <property type="entry name" value="Ribosomal_mL49"/>
</dbReference>
<dbReference type="GO" id="GO:0005840">
    <property type="term" value="C:ribosome"/>
    <property type="evidence" value="ECO:0007669"/>
    <property type="project" value="UniProtKB-KW"/>
</dbReference>
<keyword evidence="4" id="KW-0496">Mitochondrion</keyword>
<evidence type="ECO:0000256" key="7">
    <source>
        <dbReference type="SAM" id="MobiDB-lite"/>
    </source>
</evidence>
<reference evidence="8 9" key="1">
    <citation type="journal article" date="2023" name="bioRxiv">
        <title>High-quality genome assemblies of four members of thePodospora anserinaspecies complex.</title>
        <authorList>
            <person name="Ament-Velasquez S.L."/>
            <person name="Vogan A.A."/>
            <person name="Wallerman O."/>
            <person name="Hartmann F."/>
            <person name="Gautier V."/>
            <person name="Silar P."/>
            <person name="Giraud T."/>
            <person name="Johannesson H."/>
        </authorList>
    </citation>
    <scope>NUCLEOTIDE SEQUENCE [LARGE SCALE GENOMIC DNA]</scope>
    <source>
        <strain evidence="8 9">CBS 415.72m</strain>
    </source>
</reference>